<evidence type="ECO:0008006" key="9">
    <source>
        <dbReference type="Google" id="ProtNLM"/>
    </source>
</evidence>
<organism evidence="7 8">
    <name type="scientific">Symbiodinium natans</name>
    <dbReference type="NCBI Taxonomy" id="878477"/>
    <lineage>
        <taxon>Eukaryota</taxon>
        <taxon>Sar</taxon>
        <taxon>Alveolata</taxon>
        <taxon>Dinophyceae</taxon>
        <taxon>Suessiales</taxon>
        <taxon>Symbiodiniaceae</taxon>
        <taxon>Symbiodinium</taxon>
    </lineage>
</organism>
<feature type="transmembrane region" description="Helical" evidence="6">
    <location>
        <begin position="296"/>
        <end position="316"/>
    </location>
</feature>
<comment type="subcellular location">
    <subcellularLocation>
        <location evidence="1">Membrane</location>
        <topology evidence="1">Multi-pass membrane protein</topology>
    </subcellularLocation>
</comment>
<dbReference type="InterPro" id="IPR011701">
    <property type="entry name" value="MFS"/>
</dbReference>
<sequence length="432" mass="45427">MAADVQRGNEAVVALSRLAIFACCYIENGYVPIAPFLVSRAEVGILLSAQYFASLLVLVPTGLAIDSCGPLPILHRMLLVSVAGVVLGAIFPSFWCQLLSRAMLGGAFSGFFNACMALIMERFNEPLRSRYLGSALGLGTIGNMVGPPAIGAVYDLAASAGLEQPRFWALAHPLILLALAWRMLKAVPMCKGSEPTEPLLQDAHIEAKLVAQPSALFARALGVYVSVGLRAWILALELACLFGSASAAITASAIEMHRREFSPTAIGLTAVPAGLMQSLFSQWSGRFASSAKNREAVLLACPVVLGVMAICIAAIGSLHFSMLVPIVLILMTCSAVEGAADPTSMSMMADLARGASLGYGQAVTASEMAVSSGLAMGPCLAHLMRHREFSSLCLVIGLLALLVSVACARFLRNIPHNDSEADEAVQANETPH</sequence>
<protein>
    <recommendedName>
        <fullName evidence="9">Major facilitator superfamily (MFS) profile domain-containing protein</fullName>
    </recommendedName>
</protein>
<feature type="transmembrane region" description="Helical" evidence="6">
    <location>
        <begin position="392"/>
        <end position="411"/>
    </location>
</feature>
<dbReference type="Gene3D" id="1.20.1250.20">
    <property type="entry name" value="MFS general substrate transporter like domains"/>
    <property type="match status" value="2"/>
</dbReference>
<feature type="transmembrane region" description="Helical" evidence="6">
    <location>
        <begin position="77"/>
        <end position="95"/>
    </location>
</feature>
<feature type="transmembrane region" description="Helical" evidence="6">
    <location>
        <begin position="131"/>
        <end position="154"/>
    </location>
</feature>
<dbReference type="GO" id="GO:0022857">
    <property type="term" value="F:transmembrane transporter activity"/>
    <property type="evidence" value="ECO:0007669"/>
    <property type="project" value="InterPro"/>
</dbReference>
<keyword evidence="8" id="KW-1185">Reference proteome</keyword>
<feature type="transmembrane region" description="Helical" evidence="6">
    <location>
        <begin position="322"/>
        <end position="340"/>
    </location>
</feature>
<evidence type="ECO:0000256" key="1">
    <source>
        <dbReference type="ARBA" id="ARBA00004141"/>
    </source>
</evidence>
<gene>
    <name evidence="7" type="ORF">SNAT2548_LOCUS35066</name>
</gene>
<keyword evidence="3 6" id="KW-0812">Transmembrane</keyword>
<dbReference type="PANTHER" id="PTHR23506">
    <property type="entry name" value="GH10249P"/>
    <property type="match status" value="1"/>
</dbReference>
<feature type="transmembrane region" description="Helical" evidence="6">
    <location>
        <begin position="12"/>
        <end position="31"/>
    </location>
</feature>
<dbReference type="Pfam" id="PF07690">
    <property type="entry name" value="MFS_1"/>
    <property type="match status" value="1"/>
</dbReference>
<proteinExistence type="predicted"/>
<dbReference type="InterPro" id="IPR036259">
    <property type="entry name" value="MFS_trans_sf"/>
</dbReference>
<evidence type="ECO:0000313" key="7">
    <source>
        <dbReference type="EMBL" id="CAE7616850.1"/>
    </source>
</evidence>
<dbReference type="OrthoDB" id="440553at2759"/>
<dbReference type="Proteomes" id="UP000604046">
    <property type="component" value="Unassembled WGS sequence"/>
</dbReference>
<comment type="caution">
    <text evidence="7">The sequence shown here is derived from an EMBL/GenBank/DDBJ whole genome shotgun (WGS) entry which is preliminary data.</text>
</comment>
<evidence type="ECO:0000256" key="3">
    <source>
        <dbReference type="ARBA" id="ARBA00022692"/>
    </source>
</evidence>
<keyword evidence="4 6" id="KW-1133">Transmembrane helix</keyword>
<name>A0A812VFL9_9DINO</name>
<keyword evidence="2" id="KW-0813">Transport</keyword>
<dbReference type="SUPFAM" id="SSF103473">
    <property type="entry name" value="MFS general substrate transporter"/>
    <property type="match status" value="1"/>
</dbReference>
<keyword evidence="5 6" id="KW-0472">Membrane</keyword>
<dbReference type="AlphaFoldDB" id="A0A812VFL9"/>
<evidence type="ECO:0000256" key="6">
    <source>
        <dbReference type="SAM" id="Phobius"/>
    </source>
</evidence>
<dbReference type="PANTHER" id="PTHR23506:SF23">
    <property type="entry name" value="GH10249P"/>
    <property type="match status" value="1"/>
</dbReference>
<evidence type="ECO:0000256" key="5">
    <source>
        <dbReference type="ARBA" id="ARBA00023136"/>
    </source>
</evidence>
<dbReference type="InterPro" id="IPR050930">
    <property type="entry name" value="MFS_Vesicular_Transporter"/>
</dbReference>
<feature type="transmembrane region" description="Helical" evidence="6">
    <location>
        <begin position="166"/>
        <end position="184"/>
    </location>
</feature>
<feature type="transmembrane region" description="Helical" evidence="6">
    <location>
        <begin position="101"/>
        <end position="119"/>
    </location>
</feature>
<feature type="transmembrane region" description="Helical" evidence="6">
    <location>
        <begin position="43"/>
        <end position="65"/>
    </location>
</feature>
<accession>A0A812VFL9</accession>
<dbReference type="EMBL" id="CAJNDS010002845">
    <property type="protein sequence ID" value="CAE7616850.1"/>
    <property type="molecule type" value="Genomic_DNA"/>
</dbReference>
<evidence type="ECO:0000256" key="4">
    <source>
        <dbReference type="ARBA" id="ARBA00022989"/>
    </source>
</evidence>
<dbReference type="GO" id="GO:0016020">
    <property type="term" value="C:membrane"/>
    <property type="evidence" value="ECO:0007669"/>
    <property type="project" value="UniProtKB-SubCell"/>
</dbReference>
<reference evidence="7" key="1">
    <citation type="submission" date="2021-02" db="EMBL/GenBank/DDBJ databases">
        <authorList>
            <person name="Dougan E. K."/>
            <person name="Rhodes N."/>
            <person name="Thang M."/>
            <person name="Chan C."/>
        </authorList>
    </citation>
    <scope>NUCLEOTIDE SEQUENCE</scope>
</reference>
<evidence type="ECO:0000313" key="8">
    <source>
        <dbReference type="Proteomes" id="UP000604046"/>
    </source>
</evidence>
<feature type="transmembrane region" description="Helical" evidence="6">
    <location>
        <begin position="231"/>
        <end position="254"/>
    </location>
</feature>
<evidence type="ECO:0000256" key="2">
    <source>
        <dbReference type="ARBA" id="ARBA00022448"/>
    </source>
</evidence>